<protein>
    <submittedName>
        <fullName evidence="1">Uncharacterized protein</fullName>
    </submittedName>
</protein>
<organism evidence="1">
    <name type="scientific">Bradyrhizobium diazoefficiens</name>
    <dbReference type="NCBI Taxonomy" id="1355477"/>
    <lineage>
        <taxon>Bacteria</taxon>
        <taxon>Pseudomonadati</taxon>
        <taxon>Pseudomonadota</taxon>
        <taxon>Alphaproteobacteria</taxon>
        <taxon>Hyphomicrobiales</taxon>
        <taxon>Nitrobacteraceae</taxon>
        <taxon>Bradyrhizobium</taxon>
    </lineage>
</organism>
<sequence length="232" mass="26828">MDQSRLFETYQANKQRTIGLSKVEASWFSKLKASKIGLSVVALAAILTGIAAFTETLDKIATSTHLKPDALQIAKADEKEKFSRELTKAIWYRLHLSRTVLIALTNPDVPEAEKTKIWDRYQTTFDEWNRDFMVNILSLGQYYSQSKRAQFEHFLEPKFDLIDRCLRALRRSSDNDGCGSFYLEKKDALYKNELYKQIYELKEGAYCFISGLPDKKDNLCFFDRTSISSRRG</sequence>
<dbReference type="EMBL" id="AP023095">
    <property type="protein sequence ID" value="BCE53076.1"/>
    <property type="molecule type" value="Genomic_DNA"/>
</dbReference>
<dbReference type="EMBL" id="AP023098">
    <property type="protein sequence ID" value="BCE79171.1"/>
    <property type="molecule type" value="Genomic_DNA"/>
</dbReference>
<evidence type="ECO:0000313" key="1">
    <source>
        <dbReference type="EMBL" id="BCE53076.1"/>
    </source>
</evidence>
<evidence type="ECO:0000313" key="3">
    <source>
        <dbReference type="EMBL" id="BCE79171.1"/>
    </source>
</evidence>
<proteinExistence type="predicted"/>
<name>A0A809ZKT0_9BRAD</name>
<reference evidence="3" key="3">
    <citation type="submission" date="2020-05" db="EMBL/GenBank/DDBJ databases">
        <title>Complete genome sequence of Bradyrhizobium diazoefficiens XF9 isolated from soybean nodule.</title>
        <authorList>
            <person name="Noda R."/>
            <person name="Kakizaki K."/>
            <person name="Minamisawa K."/>
        </authorList>
    </citation>
    <scope>NUCLEOTIDE SEQUENCE</scope>
    <source>
        <strain evidence="3">XF9</strain>
    </source>
</reference>
<gene>
    <name evidence="1" type="ORF">XF5B_05880</name>
    <name evidence="2" type="ORF">XF6B_05910</name>
    <name evidence="3" type="ORF">XF9B_05920</name>
</gene>
<reference evidence="2" key="2">
    <citation type="submission" date="2020-05" db="EMBL/GenBank/DDBJ databases">
        <title>Complete genome sequence of Bradyrhizobium diazoefficiens XF6 isolated from soybean nodule.</title>
        <authorList>
            <person name="Noda R."/>
            <person name="Kakizaki K."/>
            <person name="Minamisawa K."/>
        </authorList>
    </citation>
    <scope>NUCLEOTIDE SEQUENCE</scope>
    <source>
        <strain evidence="2">XF6</strain>
    </source>
</reference>
<evidence type="ECO:0000313" key="2">
    <source>
        <dbReference type="EMBL" id="BCE61792.1"/>
    </source>
</evidence>
<dbReference type="EMBL" id="AP023096">
    <property type="protein sequence ID" value="BCE61792.1"/>
    <property type="molecule type" value="Genomic_DNA"/>
</dbReference>
<reference evidence="1" key="1">
    <citation type="submission" date="2020-05" db="EMBL/GenBank/DDBJ databases">
        <title>Complete genome sequence of Bradyrhizobium diazoefficiens XF5 isolated from soybean nodule.</title>
        <authorList>
            <person name="Noda R."/>
            <person name="Kakizaki K."/>
            <person name="Minamisawa K."/>
        </authorList>
    </citation>
    <scope>NUCLEOTIDE SEQUENCE</scope>
    <source>
        <strain evidence="1">XF5</strain>
    </source>
</reference>
<dbReference type="RefSeq" id="WP_110115828.1">
    <property type="nucleotide sequence ID" value="NZ_AP022638.1"/>
</dbReference>
<accession>A0A809ZKT0</accession>
<dbReference type="AlphaFoldDB" id="A0A809ZKT0"/>